<sequence>MSKNVLFLCIFFLATNGFLAAQNSEIKQYSDPINGYSGVAAAEYIDNYSDELSEYTDKEFDDLMQEYFEEMLGSDGKAIDKISKNNYWLCQQALNEWDLEDGELYLVVCADNMYSTDPFVFLIIIEDSGESFKWWGRAAAITYSE</sequence>
<keyword evidence="1" id="KW-0732">Signal</keyword>
<dbReference type="AlphaFoldDB" id="A0A7T8B7M2"/>
<accession>A0A7T8B7M2</accession>
<feature type="signal peptide" evidence="1">
    <location>
        <begin position="1"/>
        <end position="20"/>
    </location>
</feature>
<evidence type="ECO:0000313" key="2">
    <source>
        <dbReference type="EMBL" id="QQO07654.1"/>
    </source>
</evidence>
<reference evidence="2" key="1">
    <citation type="submission" date="2021-01" db="EMBL/GenBank/DDBJ databases">
        <title>Description of Breznakiella homolactica.</title>
        <authorList>
            <person name="Song Y."/>
            <person name="Brune A."/>
        </authorList>
    </citation>
    <scope>NUCLEOTIDE SEQUENCE</scope>
    <source>
        <strain evidence="2">RmG30</strain>
    </source>
</reference>
<dbReference type="Proteomes" id="UP000595917">
    <property type="component" value="Chromosome"/>
</dbReference>
<protein>
    <recommendedName>
        <fullName evidence="4">DUF3887 domain-containing protein</fullName>
    </recommendedName>
</protein>
<organism evidence="2 3">
    <name type="scientific">Breznakiella homolactica</name>
    <dbReference type="NCBI Taxonomy" id="2798577"/>
    <lineage>
        <taxon>Bacteria</taxon>
        <taxon>Pseudomonadati</taxon>
        <taxon>Spirochaetota</taxon>
        <taxon>Spirochaetia</taxon>
        <taxon>Spirochaetales</taxon>
        <taxon>Breznakiellaceae</taxon>
        <taxon>Breznakiella</taxon>
    </lineage>
</organism>
<evidence type="ECO:0000256" key="1">
    <source>
        <dbReference type="SAM" id="SignalP"/>
    </source>
</evidence>
<dbReference type="KEGG" id="bhc:JFL75_11930"/>
<evidence type="ECO:0008006" key="4">
    <source>
        <dbReference type="Google" id="ProtNLM"/>
    </source>
</evidence>
<keyword evidence="3" id="KW-1185">Reference proteome</keyword>
<name>A0A7T8B7M2_9SPIR</name>
<proteinExistence type="predicted"/>
<dbReference type="RefSeq" id="WP_215624960.1">
    <property type="nucleotide sequence ID" value="NZ_CP067089.2"/>
</dbReference>
<evidence type="ECO:0000313" key="3">
    <source>
        <dbReference type="Proteomes" id="UP000595917"/>
    </source>
</evidence>
<gene>
    <name evidence="2" type="ORF">JFL75_11930</name>
</gene>
<feature type="chain" id="PRO_5030632857" description="DUF3887 domain-containing protein" evidence="1">
    <location>
        <begin position="21"/>
        <end position="145"/>
    </location>
</feature>
<dbReference type="EMBL" id="CP067089">
    <property type="protein sequence ID" value="QQO07654.1"/>
    <property type="molecule type" value="Genomic_DNA"/>
</dbReference>